<gene>
    <name evidence="8" type="ORF">RWE15_16745</name>
</gene>
<feature type="transmembrane region" description="Helical" evidence="6">
    <location>
        <begin position="137"/>
        <end position="158"/>
    </location>
</feature>
<keyword evidence="3 6" id="KW-0812">Transmembrane</keyword>
<protein>
    <submittedName>
        <fullName evidence="8">Na+/H+ antiporter NhaC family protein</fullName>
    </submittedName>
</protein>
<evidence type="ECO:0000313" key="8">
    <source>
        <dbReference type="EMBL" id="MDY0395770.1"/>
    </source>
</evidence>
<dbReference type="Pfam" id="PF03553">
    <property type="entry name" value="Na_H_antiporter"/>
    <property type="match status" value="1"/>
</dbReference>
<sequence>MNGTHFINGVISGSKSMMPAFAILIFAWAIVDLIDQLGTGVYLAQLVKDANMSYTLLPLIVFLMAGFIAFATGTSWGSFALLLPIAGKIAMVTEPDLLLPMLAAVLAGSVFGDHCSPISDTTIMSSTGSNCHHIDHVMTQLPYALVSALIAGAGYLALGLSNNVWIGLAIVIAGLAILYFSLNKPLSSAIGAEEKVAQSK</sequence>
<accession>A0ABU5C9P3</accession>
<keyword evidence="5 6" id="KW-0472">Membrane</keyword>
<name>A0ABU5C9P3_9BACI</name>
<feature type="transmembrane region" description="Helical" evidence="6">
    <location>
        <begin position="56"/>
        <end position="85"/>
    </location>
</feature>
<dbReference type="EMBL" id="JAWDIP010000003">
    <property type="protein sequence ID" value="MDY0395770.1"/>
    <property type="molecule type" value="Genomic_DNA"/>
</dbReference>
<keyword evidence="4 6" id="KW-1133">Transmembrane helix</keyword>
<evidence type="ECO:0000256" key="5">
    <source>
        <dbReference type="ARBA" id="ARBA00023136"/>
    </source>
</evidence>
<evidence type="ECO:0000256" key="2">
    <source>
        <dbReference type="ARBA" id="ARBA00022475"/>
    </source>
</evidence>
<evidence type="ECO:0000256" key="1">
    <source>
        <dbReference type="ARBA" id="ARBA00004651"/>
    </source>
</evidence>
<feature type="transmembrane region" description="Helical" evidence="6">
    <location>
        <begin position="20"/>
        <end position="44"/>
    </location>
</feature>
<dbReference type="PANTHER" id="PTHR43478:SF1">
    <property type="entry name" value="NA+_H+ ANTIPORTER NHAC-LIKE C-TERMINAL DOMAIN-CONTAINING PROTEIN"/>
    <property type="match status" value="1"/>
</dbReference>
<evidence type="ECO:0000256" key="3">
    <source>
        <dbReference type="ARBA" id="ARBA00022692"/>
    </source>
</evidence>
<dbReference type="PANTHER" id="PTHR43478">
    <property type="entry name" value="NA+/H+ ANTIPORTER-RELATED"/>
    <property type="match status" value="1"/>
</dbReference>
<keyword evidence="9" id="KW-1185">Reference proteome</keyword>
<evidence type="ECO:0000313" key="9">
    <source>
        <dbReference type="Proteomes" id="UP001281447"/>
    </source>
</evidence>
<comment type="subcellular location">
    <subcellularLocation>
        <location evidence="1">Cell membrane</location>
        <topology evidence="1">Multi-pass membrane protein</topology>
    </subcellularLocation>
</comment>
<comment type="caution">
    <text evidence="8">The sequence shown here is derived from an EMBL/GenBank/DDBJ whole genome shotgun (WGS) entry which is preliminary data.</text>
</comment>
<keyword evidence="2" id="KW-1003">Cell membrane</keyword>
<dbReference type="Proteomes" id="UP001281447">
    <property type="component" value="Unassembled WGS sequence"/>
</dbReference>
<feature type="transmembrane region" description="Helical" evidence="6">
    <location>
        <begin position="164"/>
        <end position="182"/>
    </location>
</feature>
<feature type="domain" description="Na+/H+ antiporter NhaC-like C-terminal" evidence="7">
    <location>
        <begin position="11"/>
        <end position="159"/>
    </location>
</feature>
<reference evidence="8 9" key="1">
    <citation type="submission" date="2023-10" db="EMBL/GenBank/DDBJ databases">
        <title>Virgibacillus halophilus 5B73C genome.</title>
        <authorList>
            <person name="Miliotis G."/>
            <person name="Sengupta P."/>
            <person name="Hameed A."/>
            <person name="Chuvochina M."/>
            <person name="Mcdonagh F."/>
            <person name="Simpson A.C."/>
            <person name="Singh N.K."/>
            <person name="Rekha P.D."/>
            <person name="Raman K."/>
            <person name="Hugenholtz P."/>
            <person name="Venkateswaran K."/>
        </authorList>
    </citation>
    <scope>NUCLEOTIDE SEQUENCE [LARGE SCALE GENOMIC DNA]</scope>
    <source>
        <strain evidence="8 9">5B73C</strain>
    </source>
</reference>
<dbReference type="InterPro" id="IPR018461">
    <property type="entry name" value="Na/H_Antiport_NhaC-like_C"/>
</dbReference>
<evidence type="ECO:0000256" key="6">
    <source>
        <dbReference type="SAM" id="Phobius"/>
    </source>
</evidence>
<organism evidence="8 9">
    <name type="scientific">Tigheibacillus halophilus</name>
    <dbReference type="NCBI Taxonomy" id="361280"/>
    <lineage>
        <taxon>Bacteria</taxon>
        <taxon>Bacillati</taxon>
        <taxon>Bacillota</taxon>
        <taxon>Bacilli</taxon>
        <taxon>Bacillales</taxon>
        <taxon>Bacillaceae</taxon>
        <taxon>Tigheibacillus</taxon>
    </lineage>
</organism>
<proteinExistence type="predicted"/>
<evidence type="ECO:0000259" key="7">
    <source>
        <dbReference type="Pfam" id="PF03553"/>
    </source>
</evidence>
<evidence type="ECO:0000256" key="4">
    <source>
        <dbReference type="ARBA" id="ARBA00022989"/>
    </source>
</evidence>